<dbReference type="PANTHER" id="PTHR15196">
    <property type="entry name" value="CILIARY NEUROTROPHIC FACTOR"/>
    <property type="match status" value="1"/>
</dbReference>
<name>A0A8C5NHV0_GOUWI</name>
<evidence type="ECO:0000313" key="1">
    <source>
        <dbReference type="Ensembl" id="ENSGWIP00000056593.1"/>
    </source>
</evidence>
<organism evidence="1 2">
    <name type="scientific">Gouania willdenowi</name>
    <name type="common">Blunt-snouted clingfish</name>
    <name type="synonym">Lepadogaster willdenowi</name>
    <dbReference type="NCBI Taxonomy" id="441366"/>
    <lineage>
        <taxon>Eukaryota</taxon>
        <taxon>Metazoa</taxon>
        <taxon>Chordata</taxon>
        <taxon>Craniata</taxon>
        <taxon>Vertebrata</taxon>
        <taxon>Euteleostomi</taxon>
        <taxon>Actinopterygii</taxon>
        <taxon>Neopterygii</taxon>
        <taxon>Teleostei</taxon>
        <taxon>Neoteleostei</taxon>
        <taxon>Acanthomorphata</taxon>
        <taxon>Ovalentaria</taxon>
        <taxon>Blenniimorphae</taxon>
        <taxon>Blenniiformes</taxon>
        <taxon>Gobiesocoidei</taxon>
        <taxon>Gobiesocidae</taxon>
        <taxon>Gobiesocinae</taxon>
        <taxon>Gouania</taxon>
    </lineage>
</organism>
<reference evidence="1" key="1">
    <citation type="submission" date="2020-06" db="EMBL/GenBank/DDBJ databases">
        <authorList>
            <consortium name="Wellcome Sanger Institute Data Sharing"/>
        </authorList>
    </citation>
    <scope>NUCLEOTIDE SEQUENCE [LARGE SCALE GENOMIC DNA]</scope>
</reference>
<accession>A0A8C5NHV0</accession>
<reference evidence="1" key="3">
    <citation type="submission" date="2025-09" db="UniProtKB">
        <authorList>
            <consortium name="Ensembl"/>
        </authorList>
    </citation>
    <scope>IDENTIFICATION</scope>
</reference>
<sequence length="196" mass="22084">MSDRCTRGWTGLMPNRTDTAVAVAEQLHHECSTLMELYRAKESFAADVPDIRLVSVPPPSPQLDTKDKLGCLHSALLGCQSLLERAIDKEEEELGRENKGAYDKQRKTVKDRLSFLLNDTGELLKAVDGGSTLTPNVQLESQNSVFDLKTWVYQVYKEVDYWTKIAISTVQGLPTIITKEMARTTSSRNIRSTYMR</sequence>
<dbReference type="Ensembl" id="ENSGWIT00000060890.1">
    <property type="protein sequence ID" value="ENSGWIP00000056593.1"/>
    <property type="gene ID" value="ENSGWIG00000026792.1"/>
</dbReference>
<dbReference type="GO" id="GO:0070120">
    <property type="term" value="P:ciliary neurotrophic factor-mediated signaling pathway"/>
    <property type="evidence" value="ECO:0007669"/>
    <property type="project" value="InterPro"/>
</dbReference>
<dbReference type="InterPro" id="IPR009079">
    <property type="entry name" value="4_helix_cytokine-like_core"/>
</dbReference>
<dbReference type="InterPro" id="IPR000151">
    <property type="entry name" value="Ciliary_neurotrophic_fac_CNTF"/>
</dbReference>
<evidence type="ECO:0008006" key="3">
    <source>
        <dbReference type="Google" id="ProtNLM"/>
    </source>
</evidence>
<dbReference type="Gene3D" id="1.20.1250.10">
    <property type="match status" value="1"/>
</dbReference>
<reference evidence="1" key="2">
    <citation type="submission" date="2025-08" db="UniProtKB">
        <authorList>
            <consortium name="Ensembl"/>
        </authorList>
    </citation>
    <scope>IDENTIFICATION</scope>
</reference>
<dbReference type="GO" id="GO:0043524">
    <property type="term" value="P:negative regulation of neuron apoptotic process"/>
    <property type="evidence" value="ECO:0007669"/>
    <property type="project" value="InterPro"/>
</dbReference>
<dbReference type="GO" id="GO:0005127">
    <property type="term" value="F:ciliary neurotrophic factor receptor binding"/>
    <property type="evidence" value="ECO:0007669"/>
    <property type="project" value="InterPro"/>
</dbReference>
<dbReference type="Proteomes" id="UP000694680">
    <property type="component" value="Chromosome 1"/>
</dbReference>
<keyword evidence="2" id="KW-1185">Reference proteome</keyword>
<protein>
    <recommendedName>
        <fullName evidence="3">Ciliary neurotrophic factor</fullName>
    </recommendedName>
</protein>
<proteinExistence type="predicted"/>
<dbReference type="AlphaFoldDB" id="A0A8C5NHV0"/>
<evidence type="ECO:0000313" key="2">
    <source>
        <dbReference type="Proteomes" id="UP000694680"/>
    </source>
</evidence>
<dbReference type="PANTHER" id="PTHR15196:SF1">
    <property type="entry name" value="CILIARY NEUROTROPHIC FACTOR"/>
    <property type="match status" value="1"/>
</dbReference>